<organism evidence="2 3">
    <name type="scientific">Paenibacillus ferrarius</name>
    <dbReference type="NCBI Taxonomy" id="1469647"/>
    <lineage>
        <taxon>Bacteria</taxon>
        <taxon>Bacillati</taxon>
        <taxon>Bacillota</taxon>
        <taxon>Bacilli</taxon>
        <taxon>Bacillales</taxon>
        <taxon>Paenibacillaceae</taxon>
        <taxon>Paenibacillus</taxon>
    </lineage>
</organism>
<dbReference type="STRING" id="1469647.BC351_32615"/>
<proteinExistence type="predicted"/>
<evidence type="ECO:0000313" key="3">
    <source>
        <dbReference type="Proteomes" id="UP000190626"/>
    </source>
</evidence>
<sequence length="110" mass="12275">MSKLSKHVGVKVRSSRKNRGLTQEQLGELVELPQSYIGGIERGEKNISLETLRVEPSDLSSDYGLASSHYERSKLLDSTHLLIEHCSDKELALIKKLAEVVISEVRSKSN</sequence>
<dbReference type="AlphaFoldDB" id="A0A1V4HFC4"/>
<feature type="domain" description="HTH cro/C1-type" evidence="1">
    <location>
        <begin position="12"/>
        <end position="59"/>
    </location>
</feature>
<dbReference type="CDD" id="cd00093">
    <property type="entry name" value="HTH_XRE"/>
    <property type="match status" value="1"/>
</dbReference>
<keyword evidence="3" id="KW-1185">Reference proteome</keyword>
<protein>
    <recommendedName>
        <fullName evidence="1">HTH cro/C1-type domain-containing protein</fullName>
    </recommendedName>
</protein>
<dbReference type="InterPro" id="IPR010982">
    <property type="entry name" value="Lambda_DNA-bd_dom_sf"/>
</dbReference>
<dbReference type="InterPro" id="IPR001387">
    <property type="entry name" value="Cro/C1-type_HTH"/>
</dbReference>
<dbReference type="Pfam" id="PF01381">
    <property type="entry name" value="HTH_3"/>
    <property type="match status" value="1"/>
</dbReference>
<dbReference type="SMART" id="SM00530">
    <property type="entry name" value="HTH_XRE"/>
    <property type="match status" value="1"/>
</dbReference>
<dbReference type="SUPFAM" id="SSF47413">
    <property type="entry name" value="lambda repressor-like DNA-binding domains"/>
    <property type="match status" value="1"/>
</dbReference>
<reference evidence="3" key="1">
    <citation type="submission" date="2016-07" db="EMBL/GenBank/DDBJ databases">
        <authorList>
            <person name="Florea S."/>
            <person name="Webb J.S."/>
            <person name="Jaromczyk J."/>
            <person name="Schardl C.L."/>
        </authorList>
    </citation>
    <scope>NUCLEOTIDE SEQUENCE [LARGE SCALE GENOMIC DNA]</scope>
    <source>
        <strain evidence="3">CY1</strain>
    </source>
</reference>
<dbReference type="GO" id="GO:0003677">
    <property type="term" value="F:DNA binding"/>
    <property type="evidence" value="ECO:0007669"/>
    <property type="project" value="InterPro"/>
</dbReference>
<dbReference type="Proteomes" id="UP000190626">
    <property type="component" value="Unassembled WGS sequence"/>
</dbReference>
<comment type="caution">
    <text evidence="2">The sequence shown here is derived from an EMBL/GenBank/DDBJ whole genome shotgun (WGS) entry which is preliminary data.</text>
</comment>
<name>A0A1V4HFC4_9BACL</name>
<gene>
    <name evidence="2" type="ORF">BC351_32615</name>
</gene>
<evidence type="ECO:0000313" key="2">
    <source>
        <dbReference type="EMBL" id="OPH53002.1"/>
    </source>
</evidence>
<dbReference type="EMBL" id="MBTG01000025">
    <property type="protein sequence ID" value="OPH53002.1"/>
    <property type="molecule type" value="Genomic_DNA"/>
</dbReference>
<evidence type="ECO:0000259" key="1">
    <source>
        <dbReference type="PROSITE" id="PS50943"/>
    </source>
</evidence>
<dbReference type="PROSITE" id="PS50943">
    <property type="entry name" value="HTH_CROC1"/>
    <property type="match status" value="1"/>
</dbReference>
<accession>A0A1V4HFC4</accession>
<dbReference type="Gene3D" id="1.10.260.40">
    <property type="entry name" value="lambda repressor-like DNA-binding domains"/>
    <property type="match status" value="1"/>
</dbReference>